<dbReference type="OrthoDB" id="2402896at2759"/>
<accession>A0A9P5PJ09</accession>
<sequence length="147" mass="16202">MSAFDNYCTPYPTAYSSAYFTNLTFEESKNLMLPVQLPAGSITCWTYLSQESTTAVACSIGAGEAVPVPADLYPMMSGLREAFDAGYRSVTMSIQVSGGEITTHAHFKKLWLFTTINNNREAVTMAADILNQIECSDIFLYDVIEHV</sequence>
<protein>
    <submittedName>
        <fullName evidence="1">Uncharacterized protein</fullName>
    </submittedName>
</protein>
<reference evidence="1" key="1">
    <citation type="submission" date="2020-11" db="EMBL/GenBank/DDBJ databases">
        <authorList>
            <consortium name="DOE Joint Genome Institute"/>
            <person name="Ahrendt S."/>
            <person name="Riley R."/>
            <person name="Andreopoulos W."/>
            <person name="Labutti K."/>
            <person name="Pangilinan J."/>
            <person name="Ruiz-Duenas F.J."/>
            <person name="Barrasa J.M."/>
            <person name="Sanchez-Garcia M."/>
            <person name="Camarero S."/>
            <person name="Miyauchi S."/>
            <person name="Serrano A."/>
            <person name="Linde D."/>
            <person name="Babiker R."/>
            <person name="Drula E."/>
            <person name="Ayuso-Fernandez I."/>
            <person name="Pacheco R."/>
            <person name="Padilla G."/>
            <person name="Ferreira P."/>
            <person name="Barriuso J."/>
            <person name="Kellner H."/>
            <person name="Castanera R."/>
            <person name="Alfaro M."/>
            <person name="Ramirez L."/>
            <person name="Pisabarro A.G."/>
            <person name="Kuo A."/>
            <person name="Tritt A."/>
            <person name="Lipzen A."/>
            <person name="He G."/>
            <person name="Yan M."/>
            <person name="Ng V."/>
            <person name="Cullen D."/>
            <person name="Martin F."/>
            <person name="Rosso M.-N."/>
            <person name="Henrissat B."/>
            <person name="Hibbett D."/>
            <person name="Martinez A.T."/>
            <person name="Grigoriev I.V."/>
        </authorList>
    </citation>
    <scope>NUCLEOTIDE SEQUENCE</scope>
    <source>
        <strain evidence="1">AH 40177</strain>
    </source>
</reference>
<dbReference type="AlphaFoldDB" id="A0A9P5PJ09"/>
<keyword evidence="2" id="KW-1185">Reference proteome</keyword>
<dbReference type="EMBL" id="JADNRY010000088">
    <property type="protein sequence ID" value="KAF9066366.1"/>
    <property type="molecule type" value="Genomic_DNA"/>
</dbReference>
<proteinExistence type="predicted"/>
<name>A0A9P5PJ09_9AGAR</name>
<organism evidence="1 2">
    <name type="scientific">Rhodocollybia butyracea</name>
    <dbReference type="NCBI Taxonomy" id="206335"/>
    <lineage>
        <taxon>Eukaryota</taxon>
        <taxon>Fungi</taxon>
        <taxon>Dikarya</taxon>
        <taxon>Basidiomycota</taxon>
        <taxon>Agaricomycotina</taxon>
        <taxon>Agaricomycetes</taxon>
        <taxon>Agaricomycetidae</taxon>
        <taxon>Agaricales</taxon>
        <taxon>Marasmiineae</taxon>
        <taxon>Omphalotaceae</taxon>
        <taxon>Rhodocollybia</taxon>
    </lineage>
</organism>
<evidence type="ECO:0000313" key="1">
    <source>
        <dbReference type="EMBL" id="KAF9066366.1"/>
    </source>
</evidence>
<gene>
    <name evidence="1" type="ORF">BDP27DRAFT_1423885</name>
</gene>
<dbReference type="Proteomes" id="UP000772434">
    <property type="component" value="Unassembled WGS sequence"/>
</dbReference>
<comment type="caution">
    <text evidence="1">The sequence shown here is derived from an EMBL/GenBank/DDBJ whole genome shotgun (WGS) entry which is preliminary data.</text>
</comment>
<evidence type="ECO:0000313" key="2">
    <source>
        <dbReference type="Proteomes" id="UP000772434"/>
    </source>
</evidence>